<dbReference type="EC" id="2.4.99.28" evidence="10"/>
<evidence type="ECO:0000256" key="8">
    <source>
        <dbReference type="ARBA" id="ARBA00023136"/>
    </source>
</evidence>
<evidence type="ECO:0000313" key="13">
    <source>
        <dbReference type="EMBL" id="SVE07444.1"/>
    </source>
</evidence>
<dbReference type="PANTHER" id="PTHR30474:SF2">
    <property type="entry name" value="PEPTIDOGLYCAN GLYCOSYLTRANSFERASE FTSW-RELATED"/>
    <property type="match status" value="1"/>
</dbReference>
<keyword evidence="8 12" id="KW-0472">Membrane</keyword>
<evidence type="ECO:0000256" key="9">
    <source>
        <dbReference type="ARBA" id="ARBA00032370"/>
    </source>
</evidence>
<evidence type="ECO:0000256" key="6">
    <source>
        <dbReference type="ARBA" id="ARBA00022984"/>
    </source>
</evidence>
<keyword evidence="4 12" id="KW-0812">Transmembrane</keyword>
<name>A0A383AIF8_9ZZZZ</name>
<dbReference type="GO" id="GO:0005886">
    <property type="term" value="C:plasma membrane"/>
    <property type="evidence" value="ECO:0007669"/>
    <property type="project" value="TreeGrafter"/>
</dbReference>
<dbReference type="GO" id="GO:0009252">
    <property type="term" value="P:peptidoglycan biosynthetic process"/>
    <property type="evidence" value="ECO:0007669"/>
    <property type="project" value="UniProtKB-KW"/>
</dbReference>
<dbReference type="Pfam" id="PF01098">
    <property type="entry name" value="FTSW_RODA_SPOVE"/>
    <property type="match status" value="1"/>
</dbReference>
<organism evidence="13">
    <name type="scientific">marine metagenome</name>
    <dbReference type="NCBI Taxonomy" id="408172"/>
    <lineage>
        <taxon>unclassified sequences</taxon>
        <taxon>metagenomes</taxon>
        <taxon>ecological metagenomes</taxon>
    </lineage>
</organism>
<keyword evidence="2" id="KW-0328">Glycosyltransferase</keyword>
<feature type="transmembrane region" description="Helical" evidence="12">
    <location>
        <begin position="79"/>
        <end position="101"/>
    </location>
</feature>
<evidence type="ECO:0000256" key="3">
    <source>
        <dbReference type="ARBA" id="ARBA00022679"/>
    </source>
</evidence>
<dbReference type="AlphaFoldDB" id="A0A383AIF8"/>
<protein>
    <recommendedName>
        <fullName evidence="10">peptidoglycan glycosyltransferase</fullName>
        <ecNumber evidence="10">2.4.99.28</ecNumber>
    </recommendedName>
    <alternativeName>
        <fullName evidence="9">Peptidoglycan polymerase</fullName>
    </alternativeName>
</protein>
<evidence type="ECO:0000256" key="5">
    <source>
        <dbReference type="ARBA" id="ARBA00022960"/>
    </source>
</evidence>
<evidence type="ECO:0000256" key="12">
    <source>
        <dbReference type="SAM" id="Phobius"/>
    </source>
</evidence>
<feature type="transmembrane region" description="Helical" evidence="12">
    <location>
        <begin position="192"/>
        <end position="210"/>
    </location>
</feature>
<keyword evidence="5" id="KW-0133">Cell shape</keyword>
<evidence type="ECO:0000256" key="10">
    <source>
        <dbReference type="ARBA" id="ARBA00044770"/>
    </source>
</evidence>
<gene>
    <name evidence="13" type="ORF">METZ01_LOCUS460298</name>
</gene>
<feature type="transmembrane region" description="Helical" evidence="12">
    <location>
        <begin position="18"/>
        <end position="44"/>
    </location>
</feature>
<reference evidence="13" key="1">
    <citation type="submission" date="2018-05" db="EMBL/GenBank/DDBJ databases">
        <authorList>
            <person name="Lanie J.A."/>
            <person name="Ng W.-L."/>
            <person name="Kazmierczak K.M."/>
            <person name="Andrzejewski T.M."/>
            <person name="Davidsen T.M."/>
            <person name="Wayne K.J."/>
            <person name="Tettelin H."/>
            <person name="Glass J.I."/>
            <person name="Rusch D."/>
            <person name="Podicherti R."/>
            <person name="Tsui H.-C.T."/>
            <person name="Winkler M.E."/>
        </authorList>
    </citation>
    <scope>NUCLEOTIDE SEQUENCE</scope>
</reference>
<proteinExistence type="predicted"/>
<accession>A0A383AIF8</accession>
<feature type="non-terminal residue" evidence="13">
    <location>
        <position position="245"/>
    </location>
</feature>
<comment type="catalytic activity">
    <reaction evidence="11">
        <text>[GlcNAc-(1-&gt;4)-Mur2Ac(oyl-L-Ala-gamma-D-Glu-L-Lys-D-Ala-D-Ala)](n)-di-trans,octa-cis-undecaprenyl diphosphate + beta-D-GlcNAc-(1-&gt;4)-Mur2Ac(oyl-L-Ala-gamma-D-Glu-L-Lys-D-Ala-D-Ala)-di-trans,octa-cis-undecaprenyl diphosphate = [GlcNAc-(1-&gt;4)-Mur2Ac(oyl-L-Ala-gamma-D-Glu-L-Lys-D-Ala-D-Ala)](n+1)-di-trans,octa-cis-undecaprenyl diphosphate + di-trans,octa-cis-undecaprenyl diphosphate + H(+)</text>
        <dbReference type="Rhea" id="RHEA:23708"/>
        <dbReference type="Rhea" id="RHEA-COMP:9602"/>
        <dbReference type="Rhea" id="RHEA-COMP:9603"/>
        <dbReference type="ChEBI" id="CHEBI:15378"/>
        <dbReference type="ChEBI" id="CHEBI:58405"/>
        <dbReference type="ChEBI" id="CHEBI:60033"/>
        <dbReference type="ChEBI" id="CHEBI:78435"/>
        <dbReference type="EC" id="2.4.99.28"/>
    </reaction>
</comment>
<dbReference type="GO" id="GO:0051301">
    <property type="term" value="P:cell division"/>
    <property type="evidence" value="ECO:0007669"/>
    <property type="project" value="InterPro"/>
</dbReference>
<dbReference type="GO" id="GO:0032153">
    <property type="term" value="C:cell division site"/>
    <property type="evidence" value="ECO:0007669"/>
    <property type="project" value="TreeGrafter"/>
</dbReference>
<dbReference type="InterPro" id="IPR001182">
    <property type="entry name" value="FtsW/RodA"/>
</dbReference>
<evidence type="ECO:0000256" key="4">
    <source>
        <dbReference type="ARBA" id="ARBA00022692"/>
    </source>
</evidence>
<sequence>MTGGVKDGAVVRGGSVPWVFVTVAAFVLTLLGLIMLFSAAQSVFREAYVMLAKQAVWMLVAVFGFVIAARIPLDLLRRYAWLLYGASILGLLLILVPGIGIKVNGAQRWLGFGRVRLQVSEFAKVGLVLAIAHHLALNQRETKTFLKGFAAPCCLIAGICGLVILQPDFGTTFLLGSVGALMLYLAGANLRFLIPAAFFATSAFSMLVYLDPVRLRRVTAFLDVQANMNDGAYQLWQGILAFGAG</sequence>
<keyword evidence="6" id="KW-0573">Peptidoglycan synthesis</keyword>
<dbReference type="GO" id="GO:0008955">
    <property type="term" value="F:peptidoglycan glycosyltransferase activity"/>
    <property type="evidence" value="ECO:0007669"/>
    <property type="project" value="UniProtKB-EC"/>
</dbReference>
<dbReference type="GO" id="GO:0008360">
    <property type="term" value="P:regulation of cell shape"/>
    <property type="evidence" value="ECO:0007669"/>
    <property type="project" value="UniProtKB-KW"/>
</dbReference>
<keyword evidence="7 12" id="KW-1133">Transmembrane helix</keyword>
<evidence type="ECO:0000256" key="11">
    <source>
        <dbReference type="ARBA" id="ARBA00049902"/>
    </source>
</evidence>
<dbReference type="EMBL" id="UINC01192341">
    <property type="protein sequence ID" value="SVE07444.1"/>
    <property type="molecule type" value="Genomic_DNA"/>
</dbReference>
<comment type="subcellular location">
    <subcellularLocation>
        <location evidence="1">Membrane</location>
        <topology evidence="1">Multi-pass membrane protein</topology>
    </subcellularLocation>
</comment>
<dbReference type="PANTHER" id="PTHR30474">
    <property type="entry name" value="CELL CYCLE PROTEIN"/>
    <property type="match status" value="1"/>
</dbReference>
<evidence type="ECO:0000256" key="1">
    <source>
        <dbReference type="ARBA" id="ARBA00004141"/>
    </source>
</evidence>
<keyword evidence="3" id="KW-0808">Transferase</keyword>
<evidence type="ECO:0000256" key="7">
    <source>
        <dbReference type="ARBA" id="ARBA00022989"/>
    </source>
</evidence>
<feature type="transmembrane region" description="Helical" evidence="12">
    <location>
        <begin position="145"/>
        <end position="164"/>
    </location>
</feature>
<evidence type="ECO:0000256" key="2">
    <source>
        <dbReference type="ARBA" id="ARBA00022676"/>
    </source>
</evidence>
<dbReference type="GO" id="GO:0015648">
    <property type="term" value="F:lipid-linked peptidoglycan transporter activity"/>
    <property type="evidence" value="ECO:0007669"/>
    <property type="project" value="TreeGrafter"/>
</dbReference>
<feature type="transmembrane region" description="Helical" evidence="12">
    <location>
        <begin position="56"/>
        <end position="73"/>
    </location>
</feature>